<evidence type="ECO:0000313" key="2">
    <source>
        <dbReference type="EMBL" id="KKK78272.1"/>
    </source>
</evidence>
<dbReference type="AlphaFoldDB" id="A0A0F8YA20"/>
<keyword evidence="1" id="KW-0812">Transmembrane</keyword>
<keyword evidence="1" id="KW-0472">Membrane</keyword>
<gene>
    <name evidence="2" type="ORF">LCGC14_2845250</name>
</gene>
<comment type="caution">
    <text evidence="2">The sequence shown here is derived from an EMBL/GenBank/DDBJ whole genome shotgun (WGS) entry which is preliminary data.</text>
</comment>
<accession>A0A0F8YA20</accession>
<keyword evidence="1" id="KW-1133">Transmembrane helix</keyword>
<protein>
    <submittedName>
        <fullName evidence="2">Uncharacterized protein</fullName>
    </submittedName>
</protein>
<evidence type="ECO:0000256" key="1">
    <source>
        <dbReference type="SAM" id="Phobius"/>
    </source>
</evidence>
<name>A0A0F8YA20_9ZZZZ</name>
<sequence length="96" mass="10578">MTDETSETDGPVRSANLIRAGLFLVGMIFGGGGATHLGRDPVQMRAELRATKVEIVGEIKLLGNKIATQDKALDALLAWKEAHQKRHTDELERRKK</sequence>
<feature type="transmembrane region" description="Helical" evidence="1">
    <location>
        <begin position="20"/>
        <end position="38"/>
    </location>
</feature>
<organism evidence="2">
    <name type="scientific">marine sediment metagenome</name>
    <dbReference type="NCBI Taxonomy" id="412755"/>
    <lineage>
        <taxon>unclassified sequences</taxon>
        <taxon>metagenomes</taxon>
        <taxon>ecological metagenomes</taxon>
    </lineage>
</organism>
<dbReference type="EMBL" id="LAZR01054565">
    <property type="protein sequence ID" value="KKK78272.1"/>
    <property type="molecule type" value="Genomic_DNA"/>
</dbReference>
<reference evidence="2" key="1">
    <citation type="journal article" date="2015" name="Nature">
        <title>Complex archaea that bridge the gap between prokaryotes and eukaryotes.</title>
        <authorList>
            <person name="Spang A."/>
            <person name="Saw J.H."/>
            <person name="Jorgensen S.L."/>
            <person name="Zaremba-Niedzwiedzka K."/>
            <person name="Martijn J."/>
            <person name="Lind A.E."/>
            <person name="van Eijk R."/>
            <person name="Schleper C."/>
            <person name="Guy L."/>
            <person name="Ettema T.J."/>
        </authorList>
    </citation>
    <scope>NUCLEOTIDE SEQUENCE</scope>
</reference>
<proteinExistence type="predicted"/>